<evidence type="ECO:0000256" key="1">
    <source>
        <dbReference type="ARBA" id="ARBA00006484"/>
    </source>
</evidence>
<accession>A0A1L7VIP6</accession>
<dbReference type="GeneID" id="42050239"/>
<dbReference type="InterPro" id="IPR002347">
    <property type="entry name" value="SDR_fam"/>
</dbReference>
<dbReference type="AlphaFoldDB" id="A0A1L7VIP6"/>
<dbReference type="InterPro" id="IPR036291">
    <property type="entry name" value="NAD(P)-bd_dom_sf"/>
</dbReference>
<dbReference type="GO" id="GO:0016491">
    <property type="term" value="F:oxidoreductase activity"/>
    <property type="evidence" value="ECO:0007669"/>
    <property type="project" value="UniProtKB-KW"/>
</dbReference>
<evidence type="ECO:0000313" key="3">
    <source>
        <dbReference type="EMBL" id="CZR40458.1"/>
    </source>
</evidence>
<dbReference type="Pfam" id="PF00106">
    <property type="entry name" value="adh_short"/>
    <property type="match status" value="1"/>
</dbReference>
<proteinExistence type="inferred from homology"/>
<dbReference type="PANTHER" id="PTHR43669:SF3">
    <property type="entry name" value="ALCOHOL DEHYDROGENASE, PUTATIVE (AFU_ORTHOLOGUE AFUA_3G03445)-RELATED"/>
    <property type="match status" value="1"/>
</dbReference>
<keyword evidence="2" id="KW-0560">Oxidoreductase</keyword>
<gene>
    <name evidence="3" type="ORF">FPRO_05358</name>
</gene>
<evidence type="ECO:0000256" key="2">
    <source>
        <dbReference type="ARBA" id="ARBA00023002"/>
    </source>
</evidence>
<dbReference type="PANTHER" id="PTHR43669">
    <property type="entry name" value="5-KETO-D-GLUCONATE 5-REDUCTASE"/>
    <property type="match status" value="1"/>
</dbReference>
<comment type="caution">
    <text evidence="3">The sequence shown here is derived from an EMBL/GenBank/DDBJ whole genome shotgun (WGS) entry which is preliminary data.</text>
</comment>
<dbReference type="RefSeq" id="XP_031081051.1">
    <property type="nucleotide sequence ID" value="XM_031230967.1"/>
</dbReference>
<keyword evidence="4" id="KW-1185">Reference proteome</keyword>
<dbReference type="VEuPathDB" id="FungiDB:FPRO_05358"/>
<comment type="similarity">
    <text evidence="1">Belongs to the short-chain dehydrogenases/reductases (SDR) family.</text>
</comment>
<evidence type="ECO:0000313" key="4">
    <source>
        <dbReference type="Proteomes" id="UP000183971"/>
    </source>
</evidence>
<organism evidence="3 4">
    <name type="scientific">Fusarium proliferatum (strain ET1)</name>
    <name type="common">Orchid endophyte fungus</name>
    <dbReference type="NCBI Taxonomy" id="1227346"/>
    <lineage>
        <taxon>Eukaryota</taxon>
        <taxon>Fungi</taxon>
        <taxon>Dikarya</taxon>
        <taxon>Ascomycota</taxon>
        <taxon>Pezizomycotina</taxon>
        <taxon>Sordariomycetes</taxon>
        <taxon>Hypocreomycetidae</taxon>
        <taxon>Hypocreales</taxon>
        <taxon>Nectriaceae</taxon>
        <taxon>Fusarium</taxon>
        <taxon>Fusarium fujikuroi species complex</taxon>
    </lineage>
</organism>
<dbReference type="CDD" id="cd05233">
    <property type="entry name" value="SDR_c"/>
    <property type="match status" value="1"/>
</dbReference>
<dbReference type="SUPFAM" id="SSF51735">
    <property type="entry name" value="NAD(P)-binding Rossmann-fold domains"/>
    <property type="match status" value="1"/>
</dbReference>
<reference evidence="4" key="1">
    <citation type="journal article" date="2016" name="Genome Biol. Evol.">
        <title>Comparative 'omics' of the Fusarium fujikuroi species complex highlights differences in genetic potential and metabolite synthesis.</title>
        <authorList>
            <person name="Niehaus E.-M."/>
            <person name="Muensterkoetter M."/>
            <person name="Proctor R.H."/>
            <person name="Brown D.W."/>
            <person name="Sharon A."/>
            <person name="Idan Y."/>
            <person name="Oren-Young L."/>
            <person name="Sieber C.M."/>
            <person name="Novak O."/>
            <person name="Pencik A."/>
            <person name="Tarkowska D."/>
            <person name="Hromadova K."/>
            <person name="Freeman S."/>
            <person name="Maymon M."/>
            <person name="Elazar M."/>
            <person name="Youssef S.A."/>
            <person name="El-Shabrawy E.S.M."/>
            <person name="Shalaby A.B.A."/>
            <person name="Houterman P."/>
            <person name="Brock N.L."/>
            <person name="Burkhardt I."/>
            <person name="Tsavkelova E.A."/>
            <person name="Dickschat J.S."/>
            <person name="Galuszka P."/>
            <person name="Gueldener U."/>
            <person name="Tudzynski B."/>
        </authorList>
    </citation>
    <scope>NUCLEOTIDE SEQUENCE [LARGE SCALE GENOMIC DNA]</scope>
    <source>
        <strain evidence="4">ET1</strain>
    </source>
</reference>
<dbReference type="EMBL" id="FJOF01000004">
    <property type="protein sequence ID" value="CZR40458.1"/>
    <property type="molecule type" value="Genomic_DNA"/>
</dbReference>
<dbReference type="Gene3D" id="3.40.50.720">
    <property type="entry name" value="NAD(P)-binding Rossmann-like Domain"/>
    <property type="match status" value="1"/>
</dbReference>
<dbReference type="Proteomes" id="UP000183971">
    <property type="component" value="Unassembled WGS sequence"/>
</dbReference>
<sequence length="230" mass="25565">MLSSKPVLLCIGSGPGIGRSVTALFAAKRYQNVALIARRPEQLDIEKAAILEATGHGVDVRMYALDITDTEALHSTITRIEQTLGNIECVFYNAARVQKSSFFTYRVEDLEYDFKICVSALYIVAKRLMPHLLDLAEMKPYFKPAFIVTSSMLPVEPMPDLFALSLAKAAQRNLVKSLSMTYGPHGVHIGVINVAGFVSPEDKVTNPNNIAQKTWEWFDTRGNAPFEVRI</sequence>
<protein>
    <submittedName>
        <fullName evidence="3">Related to short-chain alcohol dehydrogenase</fullName>
    </submittedName>
</protein>
<name>A0A1L7VIP6_FUSPR</name>